<evidence type="ECO:0000313" key="2">
    <source>
        <dbReference type="Proteomes" id="UP000198688"/>
    </source>
</evidence>
<proteinExistence type="predicted"/>
<dbReference type="RefSeq" id="WP_157751526.1">
    <property type="nucleotide sequence ID" value="NZ_BOMJ01000114.1"/>
</dbReference>
<dbReference type="InterPro" id="IPR008912">
    <property type="entry name" value="Uncharacterised_CoxE"/>
</dbReference>
<dbReference type="EMBL" id="LT629758">
    <property type="protein sequence ID" value="SDT13420.1"/>
    <property type="molecule type" value="Genomic_DNA"/>
</dbReference>
<reference evidence="1 2" key="1">
    <citation type="submission" date="2016-10" db="EMBL/GenBank/DDBJ databases">
        <authorList>
            <person name="de Groot N.N."/>
        </authorList>
    </citation>
    <scope>NUCLEOTIDE SEQUENCE [LARGE SCALE GENOMIC DNA]</scope>
    <source>
        <strain evidence="1 2">DSM 43941</strain>
    </source>
</reference>
<dbReference type="STRING" id="113562.SAMN04489716_2611"/>
<organism evidence="1 2">
    <name type="scientific">Actinoplanes derwentensis</name>
    <dbReference type="NCBI Taxonomy" id="113562"/>
    <lineage>
        <taxon>Bacteria</taxon>
        <taxon>Bacillati</taxon>
        <taxon>Actinomycetota</taxon>
        <taxon>Actinomycetes</taxon>
        <taxon>Micromonosporales</taxon>
        <taxon>Micromonosporaceae</taxon>
        <taxon>Actinoplanes</taxon>
    </lineage>
</organism>
<protein>
    <recommendedName>
        <fullName evidence="3">VWA domain containing CoxE-like protein</fullName>
    </recommendedName>
</protein>
<dbReference type="PANTHER" id="PTHR39338:SF7">
    <property type="entry name" value="BLL6692 PROTEIN"/>
    <property type="match status" value="1"/>
</dbReference>
<evidence type="ECO:0000313" key="1">
    <source>
        <dbReference type="EMBL" id="SDT13420.1"/>
    </source>
</evidence>
<keyword evidence="2" id="KW-1185">Reference proteome</keyword>
<dbReference type="PANTHER" id="PTHR39338">
    <property type="entry name" value="BLL5662 PROTEIN-RELATED"/>
    <property type="match status" value="1"/>
</dbReference>
<dbReference type="Pfam" id="PF05762">
    <property type="entry name" value="VWA_CoxE"/>
    <property type="match status" value="1"/>
</dbReference>
<accession>A0A1H1XVX3</accession>
<dbReference type="OrthoDB" id="9764216at2"/>
<dbReference type="Proteomes" id="UP000198688">
    <property type="component" value="Chromosome I"/>
</dbReference>
<gene>
    <name evidence="1" type="ORF">SAMN04489716_2611</name>
</gene>
<dbReference type="AlphaFoldDB" id="A0A1H1XVX3"/>
<sequence length="395" mass="42492">MTGSVPAFASDLISRLRRRGLPLGVDDLVTLRAALAAGHGLGSTEALSALCVTLWATSRRDAEIIRSTLLLVGLPEWSMATVGIEVGDVPTPLPASAPPLSHAEPVLGSQPAAVGVDDEDLSIAQPSLRVGGVEPPRSGQSAPFLIMSPQYPVSEREVAEAWRRLRRPTRHGPRVELDVQATVNRYAATGVVTGPVLMPRRVNAARLLLLIDRHGSMTPFHNFVDHVTRSIVRAARLDSITVRYFRNSPGNSPDRSVLTELIDPVSVELDAIVDRIPPLTAGWVYDDPALTRRRPLRRVLEGLAPGSGVVVVSDAGAQRGSLVVTRIFDAVALGLAVTAQNARIAWLNPLSTDRWIDATAEQIARHISMYPLDRAGMYAAVDVLRGRPAMVKAPL</sequence>
<name>A0A1H1XVX3_9ACTN</name>
<evidence type="ECO:0008006" key="3">
    <source>
        <dbReference type="Google" id="ProtNLM"/>
    </source>
</evidence>